<gene>
    <name evidence="1" type="primary">WBGene00095350</name>
</gene>
<dbReference type="EnsemblMetazoa" id="PPA05796.1">
    <property type="protein sequence ID" value="PPA05796.1"/>
    <property type="gene ID" value="WBGene00095350"/>
</dbReference>
<dbReference type="OrthoDB" id="5807489at2759"/>
<accession>A0A2A6C244</accession>
<reference evidence="2" key="1">
    <citation type="journal article" date="2008" name="Nat. Genet.">
        <title>The Pristionchus pacificus genome provides a unique perspective on nematode lifestyle and parasitism.</title>
        <authorList>
            <person name="Dieterich C."/>
            <person name="Clifton S.W."/>
            <person name="Schuster L.N."/>
            <person name="Chinwalla A."/>
            <person name="Delehaunty K."/>
            <person name="Dinkelacker I."/>
            <person name="Fulton L."/>
            <person name="Fulton R."/>
            <person name="Godfrey J."/>
            <person name="Minx P."/>
            <person name="Mitreva M."/>
            <person name="Roeseler W."/>
            <person name="Tian H."/>
            <person name="Witte H."/>
            <person name="Yang S.P."/>
            <person name="Wilson R.K."/>
            <person name="Sommer R.J."/>
        </authorList>
    </citation>
    <scope>NUCLEOTIDE SEQUENCE [LARGE SCALE GENOMIC DNA]</scope>
    <source>
        <strain evidence="2">PS312</strain>
    </source>
</reference>
<reference evidence="1" key="2">
    <citation type="submission" date="2022-06" db="UniProtKB">
        <authorList>
            <consortium name="EnsemblMetazoa"/>
        </authorList>
    </citation>
    <scope>IDENTIFICATION</scope>
    <source>
        <strain evidence="1">PS312</strain>
    </source>
</reference>
<dbReference type="AlphaFoldDB" id="A0A2A6C244"/>
<sequence length="360" mass="41026">MVRGKSSLGEETLPVQQVITILAPHVQFATAPPCEASYEERALTSEELTLFLFLVSFGILSNGLLLAMQCGRSKLSTASFTYLRVVALLQFAFFFLPLPLHFLTRHSQRGVSWTSTNFLPVLLQLWHFTVISLILCFAVRLQLLINFVRRTRRWTSSGWIAWRKLFCILPLGTILNVSLTFEHRVSYNYCQLDGGNVMFGVHKALFSNLKPLVLGLIVSQSAVHLPSTYFFVIAQEIDPDFQLQLYTVAYALPAPLLLVMSDRLRAHLWLLIWRMVERKKEAVRKATASDGNNVLPNPGQQLGYSKLEMENSEIEERSLSNHMVRALLRDDAVYRVRFAVHSTVPTVIEEEVRLHQILCH</sequence>
<protein>
    <submittedName>
        <fullName evidence="1">Uncharacterized protein</fullName>
    </submittedName>
</protein>
<accession>A0A8R1U6S3</accession>
<dbReference type="Proteomes" id="UP000005239">
    <property type="component" value="Unassembled WGS sequence"/>
</dbReference>
<organism evidence="1 2">
    <name type="scientific">Pristionchus pacificus</name>
    <name type="common">Parasitic nematode worm</name>
    <dbReference type="NCBI Taxonomy" id="54126"/>
    <lineage>
        <taxon>Eukaryota</taxon>
        <taxon>Metazoa</taxon>
        <taxon>Ecdysozoa</taxon>
        <taxon>Nematoda</taxon>
        <taxon>Chromadorea</taxon>
        <taxon>Rhabditida</taxon>
        <taxon>Rhabditina</taxon>
        <taxon>Diplogasteromorpha</taxon>
        <taxon>Diplogasteroidea</taxon>
        <taxon>Neodiplogasteridae</taxon>
        <taxon>Pristionchus</taxon>
    </lineage>
</organism>
<proteinExistence type="predicted"/>
<evidence type="ECO:0000313" key="1">
    <source>
        <dbReference type="EnsemblMetazoa" id="PPA05796.1"/>
    </source>
</evidence>
<keyword evidence="2" id="KW-1185">Reference proteome</keyword>
<evidence type="ECO:0000313" key="2">
    <source>
        <dbReference type="Proteomes" id="UP000005239"/>
    </source>
</evidence>
<name>A0A2A6C244_PRIPA</name>